<feature type="active site" description="Proton acceptor" evidence="6">
    <location>
        <position position="71"/>
    </location>
</feature>
<evidence type="ECO:0000313" key="8">
    <source>
        <dbReference type="Proteomes" id="UP000295371"/>
    </source>
</evidence>
<dbReference type="GO" id="GO:0046872">
    <property type="term" value="F:metal ion binding"/>
    <property type="evidence" value="ECO:0007669"/>
    <property type="project" value="UniProtKB-UniRule"/>
</dbReference>
<dbReference type="Pfam" id="PF20143">
    <property type="entry name" value="NAD_kinase_C"/>
    <property type="match status" value="1"/>
</dbReference>
<dbReference type="SUPFAM" id="SSF111331">
    <property type="entry name" value="NAD kinase/diacylglycerol kinase-like"/>
    <property type="match status" value="1"/>
</dbReference>
<dbReference type="InterPro" id="IPR017438">
    <property type="entry name" value="ATP-NAD_kinase_N"/>
</dbReference>
<evidence type="ECO:0000256" key="5">
    <source>
        <dbReference type="ARBA" id="ARBA00047925"/>
    </source>
</evidence>
<dbReference type="GO" id="GO:0005524">
    <property type="term" value="F:ATP binding"/>
    <property type="evidence" value="ECO:0007669"/>
    <property type="project" value="UniProtKB-KW"/>
</dbReference>
<evidence type="ECO:0000256" key="2">
    <source>
        <dbReference type="ARBA" id="ARBA00022777"/>
    </source>
</evidence>
<keyword evidence="2 6" id="KW-0418">Kinase</keyword>
<dbReference type="GO" id="GO:0005737">
    <property type="term" value="C:cytoplasm"/>
    <property type="evidence" value="ECO:0007669"/>
    <property type="project" value="UniProtKB-SubCell"/>
</dbReference>
<comment type="catalytic activity">
    <reaction evidence="5 6">
        <text>NAD(+) + ATP = ADP + NADP(+) + H(+)</text>
        <dbReference type="Rhea" id="RHEA:18629"/>
        <dbReference type="ChEBI" id="CHEBI:15378"/>
        <dbReference type="ChEBI" id="CHEBI:30616"/>
        <dbReference type="ChEBI" id="CHEBI:57540"/>
        <dbReference type="ChEBI" id="CHEBI:58349"/>
        <dbReference type="ChEBI" id="CHEBI:456216"/>
        <dbReference type="EC" id="2.7.1.23"/>
    </reaction>
</comment>
<dbReference type="GO" id="GO:0006741">
    <property type="term" value="P:NADP+ biosynthetic process"/>
    <property type="evidence" value="ECO:0007669"/>
    <property type="project" value="UniProtKB-UniRule"/>
</dbReference>
<sequence>MALLTHVGRPEAITAARQIAGDLAAAGFVPVIPEADLLRMDGALAELAVEPLPADANSLAGCELAIVLGGDGTILRAAELTLASDTPLLGVNLGHVGFLAEAESSEIGAISEAVIAGSWRVEERFVIDVRVSDCEGLQTWSSFAINEVSIEKEARERVLEVLASIDERPISRWACDGVLVATPTGSTAYAFSAGGPVVWPEVDALLMVPLSAHALFSRPLVLGPSSHVQIELLPTPVAHQGVVWCDGRRSTTLAVGSRVRVQKSDRRLRLARLSSAPFTDRLVHKFGLQVDGFRGGRA</sequence>
<dbReference type="Gene3D" id="2.60.200.30">
    <property type="entry name" value="Probable inorganic polyphosphate/atp-NAD kinase, domain 2"/>
    <property type="match status" value="1"/>
</dbReference>
<proteinExistence type="inferred from homology"/>
<dbReference type="GO" id="GO:0051287">
    <property type="term" value="F:NAD binding"/>
    <property type="evidence" value="ECO:0007669"/>
    <property type="project" value="UniProtKB-ARBA"/>
</dbReference>
<accession>A0A4R7J7B1</accession>
<keyword evidence="1 6" id="KW-0808">Transferase</keyword>
<dbReference type="InterPro" id="IPR002504">
    <property type="entry name" value="NADK"/>
</dbReference>
<feature type="binding site" evidence="6">
    <location>
        <begin position="71"/>
        <end position="72"/>
    </location>
    <ligand>
        <name>NAD(+)</name>
        <dbReference type="ChEBI" id="CHEBI:57540"/>
    </ligand>
</feature>
<dbReference type="PANTHER" id="PTHR20275">
    <property type="entry name" value="NAD KINASE"/>
    <property type="match status" value="1"/>
</dbReference>
<feature type="binding site" evidence="6">
    <location>
        <begin position="187"/>
        <end position="192"/>
    </location>
    <ligand>
        <name>NAD(+)</name>
        <dbReference type="ChEBI" id="CHEBI:57540"/>
    </ligand>
</feature>
<comment type="subcellular location">
    <subcellularLocation>
        <location evidence="6">Cytoplasm</location>
    </subcellularLocation>
</comment>
<feature type="binding site" evidence="6">
    <location>
        <position position="176"/>
    </location>
    <ligand>
        <name>NAD(+)</name>
        <dbReference type="ChEBI" id="CHEBI:57540"/>
    </ligand>
</feature>
<evidence type="ECO:0000256" key="6">
    <source>
        <dbReference type="HAMAP-Rule" id="MF_00361"/>
    </source>
</evidence>
<evidence type="ECO:0000256" key="4">
    <source>
        <dbReference type="ARBA" id="ARBA00023027"/>
    </source>
</evidence>
<dbReference type="HAMAP" id="MF_00361">
    <property type="entry name" value="NAD_kinase"/>
    <property type="match status" value="1"/>
</dbReference>
<name>A0A4R7J7B1_9ACTN</name>
<dbReference type="InterPro" id="IPR016064">
    <property type="entry name" value="NAD/diacylglycerol_kinase_sf"/>
</dbReference>
<dbReference type="Pfam" id="PF01513">
    <property type="entry name" value="NAD_kinase"/>
    <property type="match status" value="1"/>
</dbReference>
<dbReference type="Proteomes" id="UP000295371">
    <property type="component" value="Unassembled WGS sequence"/>
</dbReference>
<reference evidence="7 8" key="1">
    <citation type="submission" date="2019-03" db="EMBL/GenBank/DDBJ databases">
        <title>Genomic Encyclopedia of Archaeal and Bacterial Type Strains, Phase II (KMG-II): from individual species to whole genera.</title>
        <authorList>
            <person name="Goeker M."/>
        </authorList>
    </citation>
    <scope>NUCLEOTIDE SEQUENCE [LARGE SCALE GENOMIC DNA]</scope>
    <source>
        <strain evidence="7 8">DSM 24323</strain>
    </source>
</reference>
<keyword evidence="6" id="KW-0963">Cytoplasm</keyword>
<gene>
    <name evidence="6" type="primary">nadK</name>
    <name evidence="7" type="ORF">CLV29_0706</name>
</gene>
<feature type="binding site" evidence="6">
    <location>
        <begin position="146"/>
        <end position="147"/>
    </location>
    <ligand>
        <name>NAD(+)</name>
        <dbReference type="ChEBI" id="CHEBI:57540"/>
    </ligand>
</feature>
<keyword evidence="6" id="KW-0547">Nucleotide-binding</keyword>
<dbReference type="GO" id="GO:0019674">
    <property type="term" value="P:NAD+ metabolic process"/>
    <property type="evidence" value="ECO:0007669"/>
    <property type="project" value="InterPro"/>
</dbReference>
<organism evidence="7 8">
    <name type="scientific">Naumannella halotolerans</name>
    <dbReference type="NCBI Taxonomy" id="993414"/>
    <lineage>
        <taxon>Bacteria</taxon>
        <taxon>Bacillati</taxon>
        <taxon>Actinomycetota</taxon>
        <taxon>Actinomycetes</taxon>
        <taxon>Propionibacteriales</taxon>
        <taxon>Propionibacteriaceae</taxon>
        <taxon>Naumannella</taxon>
    </lineage>
</organism>
<comment type="cofactor">
    <cofactor evidence="6">
        <name>a divalent metal cation</name>
        <dbReference type="ChEBI" id="CHEBI:60240"/>
    </cofactor>
</comment>
<keyword evidence="3 6" id="KW-0521">NADP</keyword>
<evidence type="ECO:0000256" key="1">
    <source>
        <dbReference type="ARBA" id="ARBA00022679"/>
    </source>
</evidence>
<evidence type="ECO:0000313" key="7">
    <source>
        <dbReference type="EMBL" id="TDT33105.1"/>
    </source>
</evidence>
<dbReference type="NCBIfam" id="NF002892">
    <property type="entry name" value="PRK03372.1"/>
    <property type="match status" value="1"/>
</dbReference>
<dbReference type="EMBL" id="SOAW01000001">
    <property type="protein sequence ID" value="TDT33105.1"/>
    <property type="molecule type" value="Genomic_DNA"/>
</dbReference>
<keyword evidence="4 6" id="KW-0520">NAD</keyword>
<keyword evidence="8" id="KW-1185">Reference proteome</keyword>
<evidence type="ECO:0000256" key="3">
    <source>
        <dbReference type="ARBA" id="ARBA00022857"/>
    </source>
</evidence>
<feature type="binding site" evidence="6">
    <location>
        <position position="76"/>
    </location>
    <ligand>
        <name>NAD(+)</name>
        <dbReference type="ChEBI" id="CHEBI:57540"/>
    </ligand>
</feature>
<feature type="binding site" evidence="6">
    <location>
        <position position="157"/>
    </location>
    <ligand>
        <name>NAD(+)</name>
        <dbReference type="ChEBI" id="CHEBI:57540"/>
    </ligand>
</feature>
<comment type="caution">
    <text evidence="6">Lacks conserved residue(s) required for the propagation of feature annotation.</text>
</comment>
<dbReference type="EC" id="2.7.1.23" evidence="6"/>
<dbReference type="PANTHER" id="PTHR20275:SF0">
    <property type="entry name" value="NAD KINASE"/>
    <property type="match status" value="1"/>
</dbReference>
<comment type="caution">
    <text evidence="7">The sequence shown here is derived from an EMBL/GenBank/DDBJ whole genome shotgun (WGS) entry which is preliminary data.</text>
</comment>
<dbReference type="InterPro" id="IPR017437">
    <property type="entry name" value="ATP-NAD_kinase_PpnK-typ_C"/>
</dbReference>
<comment type="similarity">
    <text evidence="6">Belongs to the NAD kinase family.</text>
</comment>
<dbReference type="AlphaFoldDB" id="A0A4R7J7B1"/>
<dbReference type="GO" id="GO:0003951">
    <property type="term" value="F:NAD+ kinase activity"/>
    <property type="evidence" value="ECO:0007669"/>
    <property type="project" value="UniProtKB-UniRule"/>
</dbReference>
<protein>
    <recommendedName>
        <fullName evidence="6">NAD kinase</fullName>
        <ecNumber evidence="6">2.7.1.23</ecNumber>
    </recommendedName>
    <alternativeName>
        <fullName evidence="6">ATP-dependent NAD kinase</fullName>
    </alternativeName>
</protein>
<keyword evidence="6" id="KW-0067">ATP-binding</keyword>
<comment type="function">
    <text evidence="6">Involved in the regulation of the intracellular balance of NAD and NADP, and is a key enzyme in the biosynthesis of NADP. Catalyzes specifically the phosphorylation on 2'-hydroxyl of the adenosine moiety of NAD to yield NADP.</text>
</comment>
<dbReference type="Gene3D" id="3.40.50.10330">
    <property type="entry name" value="Probable inorganic polyphosphate/atp-NAD kinase, domain 1"/>
    <property type="match status" value="1"/>
</dbReference>